<evidence type="ECO:0000256" key="6">
    <source>
        <dbReference type="ARBA" id="ARBA00022759"/>
    </source>
</evidence>
<name>A0ABS4CF75_9ENTE</name>
<comment type="cofactor">
    <cofactor evidence="1">
        <name>Mg(2+)</name>
        <dbReference type="ChEBI" id="CHEBI:18420"/>
    </cofactor>
</comment>
<evidence type="ECO:0000256" key="4">
    <source>
        <dbReference type="ARBA" id="ARBA00022722"/>
    </source>
</evidence>
<keyword evidence="9" id="KW-0460">Magnesium</keyword>
<reference evidence="14 15" key="1">
    <citation type="submission" date="2020-12" db="EMBL/GenBank/DDBJ databases">
        <title>Vagococcus allomyrinae sp. nov. and Enterococcus lavae sp. nov., isolated from the larvae of Allomyrina dichotoma.</title>
        <authorList>
            <person name="Lee S.D."/>
        </authorList>
    </citation>
    <scope>NUCLEOTIDE SEQUENCE [LARGE SCALE GENOMIC DNA]</scope>
    <source>
        <strain evidence="14 15">BWM-S5</strain>
    </source>
</reference>
<evidence type="ECO:0000256" key="2">
    <source>
        <dbReference type="ARBA" id="ARBA00004496"/>
    </source>
</evidence>
<comment type="caution">
    <text evidence="14">The sequence shown here is derived from an EMBL/GenBank/DDBJ whole genome shotgun (WGS) entry which is preliminary data.</text>
</comment>
<keyword evidence="5" id="KW-0479">Metal-binding</keyword>
<proteinExistence type="inferred from homology"/>
<dbReference type="InterPro" id="IPR011856">
    <property type="entry name" value="tRNA_endonuc-like_dom_sf"/>
</dbReference>
<keyword evidence="11" id="KW-0234">DNA repair</keyword>
<evidence type="ECO:0000256" key="3">
    <source>
        <dbReference type="ARBA" id="ARBA00022490"/>
    </source>
</evidence>
<evidence type="ECO:0000256" key="5">
    <source>
        <dbReference type="ARBA" id="ARBA00022723"/>
    </source>
</evidence>
<evidence type="ECO:0000256" key="9">
    <source>
        <dbReference type="ARBA" id="ARBA00022842"/>
    </source>
</evidence>
<evidence type="ECO:0000313" key="14">
    <source>
        <dbReference type="EMBL" id="MBP1045288.1"/>
    </source>
</evidence>
<evidence type="ECO:0000256" key="13">
    <source>
        <dbReference type="ARBA" id="ARBA00029523"/>
    </source>
</evidence>
<protein>
    <recommendedName>
        <fullName evidence="13">Holliday junction resolvase RecU</fullName>
    </recommendedName>
</protein>
<comment type="similarity">
    <text evidence="12">Belongs to the RecU family.</text>
</comment>
<dbReference type="Pfam" id="PF03838">
    <property type="entry name" value="RecU"/>
    <property type="match status" value="1"/>
</dbReference>
<evidence type="ECO:0000313" key="15">
    <source>
        <dbReference type="Proteomes" id="UP000673375"/>
    </source>
</evidence>
<keyword evidence="6" id="KW-0255">Endonuclease</keyword>
<dbReference type="SUPFAM" id="SSF52980">
    <property type="entry name" value="Restriction endonuclease-like"/>
    <property type="match status" value="1"/>
</dbReference>
<accession>A0ABS4CF75</accession>
<dbReference type="EMBL" id="JAEDXU010000001">
    <property type="protein sequence ID" value="MBP1045288.1"/>
    <property type="molecule type" value="Genomic_DNA"/>
</dbReference>
<evidence type="ECO:0000256" key="8">
    <source>
        <dbReference type="ARBA" id="ARBA00022801"/>
    </source>
</evidence>
<evidence type="ECO:0000256" key="11">
    <source>
        <dbReference type="ARBA" id="ARBA00023204"/>
    </source>
</evidence>
<evidence type="ECO:0000256" key="7">
    <source>
        <dbReference type="ARBA" id="ARBA00022763"/>
    </source>
</evidence>
<keyword evidence="10" id="KW-0233">DNA recombination</keyword>
<keyword evidence="3" id="KW-0963">Cytoplasm</keyword>
<dbReference type="InterPro" id="IPR004612">
    <property type="entry name" value="Resolv_RecU"/>
</dbReference>
<evidence type="ECO:0000256" key="1">
    <source>
        <dbReference type="ARBA" id="ARBA00001946"/>
    </source>
</evidence>
<comment type="subcellular location">
    <subcellularLocation>
        <location evidence="2">Cytoplasm</location>
    </subcellularLocation>
</comment>
<keyword evidence="7" id="KW-0227">DNA damage</keyword>
<dbReference type="Gene3D" id="3.40.1350.10">
    <property type="match status" value="1"/>
</dbReference>
<dbReference type="InterPro" id="IPR011335">
    <property type="entry name" value="Restrct_endonuc-II-like"/>
</dbReference>
<gene>
    <name evidence="14" type="ORF">I6N96_03295</name>
</gene>
<keyword evidence="15" id="KW-1185">Reference proteome</keyword>
<evidence type="ECO:0000256" key="12">
    <source>
        <dbReference type="ARBA" id="ARBA00023447"/>
    </source>
</evidence>
<organism evidence="14 15">
    <name type="scientific">Enterococcus larvae</name>
    <dbReference type="NCBI Taxonomy" id="2794352"/>
    <lineage>
        <taxon>Bacteria</taxon>
        <taxon>Bacillati</taxon>
        <taxon>Bacillota</taxon>
        <taxon>Bacilli</taxon>
        <taxon>Lactobacillales</taxon>
        <taxon>Enterococcaceae</taxon>
        <taxon>Enterococcus</taxon>
    </lineage>
</organism>
<keyword evidence="8" id="KW-0378">Hydrolase</keyword>
<sequence>MNNSQGATFEKMILAGCATYKKKGRALIEKTPEPCKIIKKEPNGRAIVQFQKNNKAQCDFKGVLNDNRAIVFEAKATTEKRMIQDRLSSAQFEQLTEYGKTGAVTGVCVLINKTAAFIPFVIWSNMKTIYERKYITEEEAEVFQVETPAAIHFLNYVNANEVGEFIEQKLHEIAKDRGFL</sequence>
<keyword evidence="4" id="KW-0540">Nuclease</keyword>
<dbReference type="Proteomes" id="UP000673375">
    <property type="component" value="Unassembled WGS sequence"/>
</dbReference>
<evidence type="ECO:0000256" key="10">
    <source>
        <dbReference type="ARBA" id="ARBA00023172"/>
    </source>
</evidence>